<gene>
    <name evidence="4" type="ORF">DPRO_2318</name>
</gene>
<evidence type="ECO:0000259" key="1">
    <source>
        <dbReference type="PROSITE" id="PS50112"/>
    </source>
</evidence>
<dbReference type="FunFam" id="3.30.70.270:FF:000001">
    <property type="entry name" value="Diguanylate cyclase domain protein"/>
    <property type="match status" value="1"/>
</dbReference>
<dbReference type="InterPro" id="IPR043128">
    <property type="entry name" value="Rev_trsase/Diguanyl_cyclase"/>
</dbReference>
<dbReference type="SMART" id="SM00086">
    <property type="entry name" value="PAC"/>
    <property type="match status" value="4"/>
</dbReference>
<feature type="domain" description="GGDEF" evidence="3">
    <location>
        <begin position="838"/>
        <end position="969"/>
    </location>
</feature>
<feature type="domain" description="PAC" evidence="2">
    <location>
        <begin position="631"/>
        <end position="683"/>
    </location>
</feature>
<dbReference type="AlphaFoldDB" id="A0A2C8F8Y4"/>
<dbReference type="Gene3D" id="3.30.70.270">
    <property type="match status" value="1"/>
</dbReference>
<dbReference type="Pfam" id="PF08448">
    <property type="entry name" value="PAS_4"/>
    <property type="match status" value="1"/>
</dbReference>
<keyword evidence="5" id="KW-1185">Reference proteome</keyword>
<dbReference type="PANTHER" id="PTHR44757">
    <property type="entry name" value="DIGUANYLATE CYCLASE DGCP"/>
    <property type="match status" value="1"/>
</dbReference>
<dbReference type="NCBIfam" id="TIGR00254">
    <property type="entry name" value="GGDEF"/>
    <property type="match status" value="1"/>
</dbReference>
<dbReference type="PANTHER" id="PTHR44757:SF2">
    <property type="entry name" value="BIOFILM ARCHITECTURE MAINTENANCE PROTEIN MBAA"/>
    <property type="match status" value="1"/>
</dbReference>
<proteinExistence type="predicted"/>
<accession>A0A2C8F8Y4</accession>
<dbReference type="PROSITE" id="PS50887">
    <property type="entry name" value="GGDEF"/>
    <property type="match status" value="1"/>
</dbReference>
<feature type="domain" description="PAC" evidence="2">
    <location>
        <begin position="507"/>
        <end position="559"/>
    </location>
</feature>
<dbReference type="KEGG" id="pprf:DPRO_2318"/>
<sequence>MDHLKNLIISNTQQLAEDIRFKAEANGNAQDTGIPEAVWGESVRLISEAMVQTLELYGYDYDATAEEPSEVSSVNRFAEIFARAHYDKGVSLVRYLTTLRLYRRAYRRRICDSIADEDEKRKVRSFFRSFFDGLEIMHSIQWARFAEEDRVQRMQENNQLLTKERSRFLSLFNGLPSPVLLLSSDLQIELINPATQKLMENENIPESLTYAQPGTGLEQAAPASEKVPLQKVIPWLANSIQASCSLNPEQNCRFDSEVVINGKEHHFDIAISYVDASPGGHNGITVVVDDVTARIEAKQLISKERNRAENYLDFVGTIVLALDPSGSVMMANRTACATMGYEKAELLGQDWFDTCIPAHERDAVRDYFTLILQEMVDVDEESSNQVITKDGEHRIVTWRNRLLRNDDGIPIGVISSGMDITEHRKMEEALEEKELWLRNTFVALGEGVLILTPDRHILDANPAAESIFQMSNDELTGIHIDELHVSPEMSKEYGEITRLAFERGESAHFEFTLRRKNGESFPAENSVSLISSDEGTPLGVVNTIRDISNRKKAEQVLRRSEEKFRRIFETIVEGFIVTGMDGIIQMVNPATCNLLGFKEHELVGHDIAQLFSDDDERQRLKQAMTQHERVQGIHLSTRHKSGDPIVLEANAHFVRDEGGEPVAMEGTFRDITARLEAEKVLREREKQYRAFFENNHAIMLLVDPKTDEIVDANPAASEFYGYPVSQMRTMNMRQLSSQSDEDIYQEMFRSRQESRVYFIFQHRLANHEIRDVEVYSGPIMVQGTQLLYSVIHDVTERIRLEKEMKRMATTDALTGANNRRRFFELGNHELKRSARYKHPLAVVMLDIDYFKSINDNYGHQAGDEVLIAFTSTAKASLRDSDIFGRLGGEEFAAVLTETSADAAIEVAERLLKDLAAVRVPVKGEEISFTVSIGVSFAKETDSSIEMVLNRADEALYKAKRGGRNRVVTS</sequence>
<name>A0A2C8F8Y4_9BACT</name>
<dbReference type="SUPFAM" id="SSF55785">
    <property type="entry name" value="PYP-like sensor domain (PAS domain)"/>
    <property type="match status" value="4"/>
</dbReference>
<dbReference type="InterPro" id="IPR000014">
    <property type="entry name" value="PAS"/>
</dbReference>
<feature type="domain" description="PAS" evidence="1">
    <location>
        <begin position="684"/>
        <end position="755"/>
    </location>
</feature>
<dbReference type="Gene3D" id="3.30.450.20">
    <property type="entry name" value="PAS domain"/>
    <property type="match status" value="5"/>
</dbReference>
<dbReference type="Pfam" id="PF13426">
    <property type="entry name" value="PAS_9"/>
    <property type="match status" value="3"/>
</dbReference>
<evidence type="ECO:0000259" key="3">
    <source>
        <dbReference type="PROSITE" id="PS50887"/>
    </source>
</evidence>
<dbReference type="CDD" id="cd01949">
    <property type="entry name" value="GGDEF"/>
    <property type="match status" value="1"/>
</dbReference>
<dbReference type="Pfam" id="PF00990">
    <property type="entry name" value="GGDEF"/>
    <property type="match status" value="1"/>
</dbReference>
<dbReference type="InterPro" id="IPR035965">
    <property type="entry name" value="PAS-like_dom_sf"/>
</dbReference>
<evidence type="ECO:0000313" key="5">
    <source>
        <dbReference type="Proteomes" id="UP000219215"/>
    </source>
</evidence>
<dbReference type="InterPro" id="IPR000700">
    <property type="entry name" value="PAS-assoc_C"/>
</dbReference>
<dbReference type="Proteomes" id="UP000219215">
    <property type="component" value="Chromosome DPRO"/>
</dbReference>
<dbReference type="SUPFAM" id="SSF55073">
    <property type="entry name" value="Nucleotide cyclase"/>
    <property type="match status" value="1"/>
</dbReference>
<feature type="domain" description="PAS" evidence="1">
    <location>
        <begin position="560"/>
        <end position="615"/>
    </location>
</feature>
<dbReference type="InterPro" id="IPR029787">
    <property type="entry name" value="Nucleotide_cyclase"/>
</dbReference>
<dbReference type="InterPro" id="IPR052155">
    <property type="entry name" value="Biofilm_reg_signaling"/>
</dbReference>
<protein>
    <submittedName>
        <fullName evidence="4">Diguanylate cyclase</fullName>
    </submittedName>
</protein>
<dbReference type="SMART" id="SM00091">
    <property type="entry name" value="PAS"/>
    <property type="match status" value="5"/>
</dbReference>
<dbReference type="GO" id="GO:0003824">
    <property type="term" value="F:catalytic activity"/>
    <property type="evidence" value="ECO:0007669"/>
    <property type="project" value="UniProtKB-ARBA"/>
</dbReference>
<evidence type="ECO:0000313" key="4">
    <source>
        <dbReference type="EMBL" id="SOB59224.1"/>
    </source>
</evidence>
<dbReference type="SMART" id="SM00267">
    <property type="entry name" value="GGDEF"/>
    <property type="match status" value="1"/>
</dbReference>
<dbReference type="OrthoDB" id="5460745at2"/>
<dbReference type="CDD" id="cd00130">
    <property type="entry name" value="PAS"/>
    <property type="match status" value="4"/>
</dbReference>
<dbReference type="InterPro" id="IPR000160">
    <property type="entry name" value="GGDEF_dom"/>
</dbReference>
<feature type="domain" description="PAC" evidence="2">
    <location>
        <begin position="380"/>
        <end position="432"/>
    </location>
</feature>
<dbReference type="RefSeq" id="WP_097012127.1">
    <property type="nucleotide sequence ID" value="NZ_LT907975.1"/>
</dbReference>
<evidence type="ECO:0000259" key="2">
    <source>
        <dbReference type="PROSITE" id="PS50113"/>
    </source>
</evidence>
<dbReference type="InterPro" id="IPR013656">
    <property type="entry name" value="PAS_4"/>
</dbReference>
<dbReference type="InterPro" id="IPR001610">
    <property type="entry name" value="PAC"/>
</dbReference>
<dbReference type="PROSITE" id="PS50113">
    <property type="entry name" value="PAC"/>
    <property type="match status" value="3"/>
</dbReference>
<reference evidence="5" key="1">
    <citation type="submission" date="2017-09" db="EMBL/GenBank/DDBJ databases">
        <authorList>
            <person name="Regsiter A."/>
            <person name="William W."/>
        </authorList>
    </citation>
    <scope>NUCLEOTIDE SEQUENCE [LARGE SCALE GENOMIC DNA]</scope>
    <source>
        <strain evidence="5">500-1</strain>
    </source>
</reference>
<dbReference type="EMBL" id="LT907975">
    <property type="protein sequence ID" value="SOB59224.1"/>
    <property type="molecule type" value="Genomic_DNA"/>
</dbReference>
<dbReference type="PROSITE" id="PS50112">
    <property type="entry name" value="PAS"/>
    <property type="match status" value="3"/>
</dbReference>
<organism evidence="4 5">
    <name type="scientific">Pseudodesulfovibrio profundus</name>
    <dbReference type="NCBI Taxonomy" id="57320"/>
    <lineage>
        <taxon>Bacteria</taxon>
        <taxon>Pseudomonadati</taxon>
        <taxon>Thermodesulfobacteriota</taxon>
        <taxon>Desulfovibrionia</taxon>
        <taxon>Desulfovibrionales</taxon>
        <taxon>Desulfovibrionaceae</taxon>
    </lineage>
</organism>
<feature type="domain" description="PAS" evidence="1">
    <location>
        <begin position="304"/>
        <end position="375"/>
    </location>
</feature>
<dbReference type="NCBIfam" id="TIGR00229">
    <property type="entry name" value="sensory_box"/>
    <property type="match status" value="4"/>
</dbReference>